<reference evidence="2" key="1">
    <citation type="journal article" date="2010" name="ISME J.">
        <title>Metagenome of the Mediterranean deep chlorophyll maximum studied by direct and fosmid library 454 pyrosequencing.</title>
        <authorList>
            <person name="Ghai R."/>
            <person name="Martin-Cuadrado A.B."/>
            <person name="Molto A.G."/>
            <person name="Heredia I.G."/>
            <person name="Cabrera R."/>
            <person name="Martin J."/>
            <person name="Verdu M."/>
            <person name="Deschamps P."/>
            <person name="Moreira D."/>
            <person name="Lopez-Garcia P."/>
            <person name="Mira A."/>
            <person name="Rodriguez-Valera F."/>
        </authorList>
    </citation>
    <scope>NUCLEOTIDE SEQUENCE</scope>
</reference>
<evidence type="ECO:0000256" key="1">
    <source>
        <dbReference type="SAM" id="Phobius"/>
    </source>
</evidence>
<dbReference type="EMBL" id="GU943118">
    <property type="protein sequence ID" value="ADD96094.1"/>
    <property type="molecule type" value="Genomic_DNA"/>
</dbReference>
<proteinExistence type="predicted"/>
<accession>D6PK43</accession>
<name>D6PK43_9ZZZZ</name>
<dbReference type="AlphaFoldDB" id="D6PK43"/>
<evidence type="ECO:0000313" key="2">
    <source>
        <dbReference type="EMBL" id="ADD96094.1"/>
    </source>
</evidence>
<sequence length="129" mass="14233">MNYKLINRLDPLVYLGLVLVGFIMPEVVYRLFLFDFTAVLAENQAMIVRSIGLPLYFAAMAFFLLGGNAENGKQLNIIRYSGGLGLITFAVFTEFNGFFAFGLVEIGLAVVTGSQIKKEEGSGNYLTEE</sequence>
<feature type="transmembrane region" description="Helical" evidence="1">
    <location>
        <begin position="46"/>
        <end position="65"/>
    </location>
</feature>
<keyword evidence="1" id="KW-0812">Transmembrane</keyword>
<organism evidence="2">
    <name type="scientific">uncultured organism MedDCM-OCT-S04-C478</name>
    <dbReference type="NCBI Taxonomy" id="743617"/>
    <lineage>
        <taxon>unclassified sequences</taxon>
        <taxon>environmental samples</taxon>
    </lineage>
</organism>
<feature type="transmembrane region" description="Helical" evidence="1">
    <location>
        <begin position="12"/>
        <end position="34"/>
    </location>
</feature>
<protein>
    <submittedName>
        <fullName evidence="2">Uncharacterized protein</fullName>
    </submittedName>
</protein>
<keyword evidence="1" id="KW-0472">Membrane</keyword>
<keyword evidence="1" id="KW-1133">Transmembrane helix</keyword>